<feature type="compositionally biased region" description="Polar residues" evidence="5">
    <location>
        <begin position="1659"/>
        <end position="1677"/>
    </location>
</feature>
<feature type="compositionally biased region" description="Basic and acidic residues" evidence="5">
    <location>
        <begin position="1623"/>
        <end position="1639"/>
    </location>
</feature>
<evidence type="ECO:0000256" key="3">
    <source>
        <dbReference type="ARBA" id="ARBA00022833"/>
    </source>
</evidence>
<dbReference type="InterPro" id="IPR004939">
    <property type="entry name" value="APC_su10/DOC_dom"/>
</dbReference>
<feature type="region of interest" description="Disordered" evidence="5">
    <location>
        <begin position="157"/>
        <end position="182"/>
    </location>
</feature>
<evidence type="ECO:0000256" key="5">
    <source>
        <dbReference type="SAM" id="MobiDB-lite"/>
    </source>
</evidence>
<dbReference type="InterPro" id="IPR000433">
    <property type="entry name" value="Znf_ZZ"/>
</dbReference>
<dbReference type="PANTHER" id="PTHR22772:SF4">
    <property type="entry name" value="ZINC FINGER ZZ-TYPE AND EF-HAND DOMAIN-CONTAINING PROTEIN 1"/>
    <property type="match status" value="1"/>
</dbReference>
<dbReference type="SMART" id="SM01337">
    <property type="entry name" value="APC10"/>
    <property type="match status" value="1"/>
</dbReference>
<dbReference type="Pfam" id="PF00569">
    <property type="entry name" value="ZZ"/>
    <property type="match status" value="2"/>
</dbReference>
<proteinExistence type="predicted"/>
<feature type="region of interest" description="Disordered" evidence="5">
    <location>
        <begin position="1"/>
        <end position="22"/>
    </location>
</feature>
<dbReference type="GO" id="GO:0005509">
    <property type="term" value="F:calcium ion binding"/>
    <property type="evidence" value="ECO:0007669"/>
    <property type="project" value="InterPro"/>
</dbReference>
<feature type="compositionally biased region" description="Low complexity" evidence="5">
    <location>
        <begin position="171"/>
        <end position="182"/>
    </location>
</feature>
<evidence type="ECO:0000313" key="9">
    <source>
        <dbReference type="Ensembl" id="ENSNPEP00000003662.1"/>
    </source>
</evidence>
<feature type="region of interest" description="Disordered" evidence="5">
    <location>
        <begin position="2533"/>
        <end position="2555"/>
    </location>
</feature>
<dbReference type="Gene3D" id="2.60.120.260">
    <property type="entry name" value="Galactose-binding domain-like"/>
    <property type="match status" value="1"/>
</dbReference>
<feature type="region of interest" description="Disordered" evidence="5">
    <location>
        <begin position="1609"/>
        <end position="1681"/>
    </location>
</feature>
<dbReference type="PROSITE" id="PS50222">
    <property type="entry name" value="EF_HAND_2"/>
    <property type="match status" value="1"/>
</dbReference>
<feature type="domain" description="ZZ-type" evidence="6">
    <location>
        <begin position="1930"/>
        <end position="1985"/>
    </location>
</feature>
<evidence type="ECO:0000313" key="10">
    <source>
        <dbReference type="Proteomes" id="UP000694420"/>
    </source>
</evidence>
<keyword evidence="10" id="KW-1185">Reference proteome</keyword>
<dbReference type="SUPFAM" id="SSF49785">
    <property type="entry name" value="Galactose-binding domain-like"/>
    <property type="match status" value="1"/>
</dbReference>
<dbReference type="GO" id="GO:0008270">
    <property type="term" value="F:zinc ion binding"/>
    <property type="evidence" value="ECO:0007669"/>
    <property type="project" value="UniProtKB-KW"/>
</dbReference>
<gene>
    <name evidence="9" type="primary">ZZEF1</name>
</gene>
<evidence type="ECO:0000256" key="1">
    <source>
        <dbReference type="ARBA" id="ARBA00022723"/>
    </source>
</evidence>
<dbReference type="CDD" id="cd02249">
    <property type="entry name" value="ZZ"/>
    <property type="match status" value="1"/>
</dbReference>
<feature type="domain" description="ZZ-type" evidence="6">
    <location>
        <begin position="1979"/>
        <end position="2034"/>
    </location>
</feature>
<dbReference type="InterPro" id="IPR011992">
    <property type="entry name" value="EF-hand-dom_pair"/>
</dbReference>
<dbReference type="Gene3D" id="3.30.60.90">
    <property type="match status" value="2"/>
</dbReference>
<dbReference type="InterPro" id="IPR040099">
    <property type="entry name" value="ZZEF1"/>
</dbReference>
<keyword evidence="1" id="KW-0479">Metal-binding</keyword>
<dbReference type="InterPro" id="IPR008979">
    <property type="entry name" value="Galactose-bd-like_sf"/>
</dbReference>
<dbReference type="InterPro" id="IPR041986">
    <property type="entry name" value="ZZEF1_ZZ"/>
</dbReference>
<dbReference type="Proteomes" id="UP000694420">
    <property type="component" value="Unplaced"/>
</dbReference>
<dbReference type="InterPro" id="IPR047052">
    <property type="entry name" value="ZZEF1_APC10"/>
</dbReference>
<sequence>MSSWTTQSEHALAQAHANDSVRITKPLALAEPRSVSSTCCPLPTPCPAAPAQPPERRGALTHRDVVAAVEGEPAAQRERLQRRQPRHVVHEPRGREVPGHKGPGGVSACGTGPVPLSPPSIPSSGSVRPQGPLHNWVLPAPNDAPGLLQSPLIPRQTALSDTPQPGPVGPQGPAAPVSPSCPAAKALSPATIPLGPATARLREAALPEPLVSRHHGALVRWLEERLSRGDEAVSLEQFCEVLERAGCSWMAFAQFDAEGDGTVDVENMLEALKNSSGANLQGELSHVIRQLQACSLVPGFIDIFSESKERLGLHASMILRFLHRNRISSTAIPYPVLEYFNNICTMRSSVLKDSLDRLLLKEREYPSDINGNQESDNLKSVTKCYTHIETSSNSADIDKMTNGETTSFWQSDGSARSHWIRLKMKPDVVLRHLSIAVAANDQSYMPQQVTVAVGRNASSLQEVRDVHIPSNITGYVTLLENANISQMYVQINIKRCLSDGCDTRIHGLRAVGYQRVKKVGVSVCDASAIWYWSLLTSLVTASMETNPAFVHTILQNTQKALQHMPPLSLTPGSTDFSSFLSPNVLEEVDSFLIRITSCCTTPEVELTLLAFALARGSVAKVLSSLCTITDHLHTPYKASSLIASMATVRQNLLYKYGKPLRLTLQACDVKGKEDKSGPENLLVEPWTGDGFLTETGKTRASIILSTGTESSFQVTQIRIKVRRGAIGAQCGLVFAYNSSSEKFHAEEHFRRFERYDKWKLPEFKQFLKNRYSCSGDDLGDDDPIGWFEVEEEWDEIDVKMQQCRVSQYLMIKFLCTRQETAERLGVQGLNVLGYLRRMREEPSRSMNCLQCKKMNDDTVCGTTLLLKTLQFIQQLIIFAILYFLCLFKVQQKDGGLKYKSFLDFTGLDLQLFWNFYNKLHQNPREECILAQTVLLQLLQSCFSVLTADNKTGKPQETSQSKTPGHPEAAEELYRHLCEVVDMGDSNFMPMKMLKQEVKNTLLSGAAIFFPDRQTRRHQLFTMMKNITEQEHKQSVHLAFRSLCTHFSDQDPSGLLLLPEKGVSADFDISEVLSVMDTLLLVAARECEMMMLDVAQQESGTVLSSLFWSVQGSLLSWCYLQLKGSDNSAKDLAVEILKNYVGQFLSNIRMILQSLLSQYNGKTIVEKISNSVFAMATRQLVIFLLDFCTLDIPYCTLLQGFSTLIEPLKKLCSEPHKHLKGMEMESWQQEQPVVLRTWTMESPHNYENNCHEVSVFLCHGATYFEVEFDEKCETERRYDYLEFTDARGAKTRYDTKVGTEKWPKKVTFKAGPRLQFLFHSDSSNNEWGYKFSVTAYGLPDVAVSWALDLQLLVSRLMGRLASRSMALKSLRELGSETDLPPLKVTSVLNSPLWKPVFRHQMCPEVFRPLFPPPPPYRNHYVKSHPDDCRNFLTDFAKSDPAQDFCGQKSELFKGLIQACKKQTPKTDIVAGSTVDQAVNSTFAALVYLTPDLYEKLQKYGNSNISDYLNNEVWLQMLKKPFSLEMKQKSLMGRGNDTEEKQNIEASEVNPETLAKLCMQKSLLLLDFLPVRAKTKSFASDHSEARDTDDVQQYVSSKCQRTGSIVETDFQAAGSQSSKGVAHPVPKDGHQMTESDTKTKPVPDPLQTEEASALHCKPAENTVSQQEDVSSPPSTPTRKSQFSRGRLRLLSFRSMEEPKAVPTVKEKYPILKSILDFIKDQSLTYDSVLKVLALRKSQGQSIMEVLKTIRQCLDSLGQPHCFNPPCVLFLLELLACQKDFTNYFGNLEGCGAELHKEIRESYYQLVLFLVNSVKGFSAINDRSLLPALSCVQTTLLHLLDMSWEPSDLSFFVEIQLPYLLMTTSQENISIHDSVICQWSEEDEIADYKQNCEWMDECQDVIFETWYEKIAQADPEKQRKMHMFVARYCDLLNVDISCDGCDEIAPWHRYRCLQCNDMDLCKTCFLGGVKPEGHEDDHEMVNMEYACDHCQGVIIGRRMNCNVCDDFDLCYGCYSAKKYSDSHLPTHSITVYPMVTIRISDRQRLIQPYVHNYSWLLFAALTLYSADLANGEEVEGEQLDSQVLSHARVLQRQCIQLIGDCLMKAQHGKGLKNLALLCMLPEGESFSENDTIPVSPPTDGAAKKHIGDKAAKGRDEKPSMGSFKLCNVSTSGDCLSEDSTQKQTEKVIIPSQEQVFAECSQKRILGLLAAMLPPFKSGSTMSLINLEQILPLMFQVVISNAGHLNETYHLTLGLLGQLILRLMPAEVDAAVAKALSAKHSLFAAGDGSTVPEGWKTTHLLFSLGAVCLDSRVGLDWASSMADILRALNSSAQWHNVIAAFTDHCIKQLPFQLKHTNIFTLLVLVGFPEVLCMGTRSVYMDNANEPHNVIILKHFTEKNRAVVVDIKTRKRKTVKDYQLIQKCGQESSDSQTQLRQYLQHFVLISTHLLQTSMDSSYAEAVEATWVLSLALKGLYRTLKTHGFKEIQAAFLQSGLLKLLVKKCSKGTGFSKTWLLRDLEILSIMLYSSKKEISSLAEREDTELEEREQEQDVEQPTVGSTDVEQNKLDPLEGLDEATKICFLMTHDALNAPLHILRAMYELQMKRTDSFFLEVQKRFDGDVITTDERIRTLAQKWQPSKRLRLEEQSSKAVDTDMIILPCLSKPVLCDKATEETNPVAQKLITNTESDLQLSYAKQRRTKSSILLHKELDSRSKKAVRDYLYRVNEATAVLYARHVLASLLAEWPDDVAINEEILDLSGPAHMTYILDMLMQLEEKQLWEKILQKVLHGCSESMLGTMALTACQFMEEPGMAVQMRESKHPYNNNTNFEDKVHIPGAIYLSIKFDSQCNTEEGCDELLMSSSSDFQQDRHSFSGSPQKWTDFELPGDTLYYRFTSDMSNTEWGYKFTVTAGHLGRFQTGFEILKQMLSEERVVPHLPLAKIWEWQVGVACRQTGHQRLKAIHLLLKIVDCDLTLLKPLWQLFTHMENNLCHDITKPGILLPLHRALAELFFVTENRVTELGSLQEYLLALNTEDHLHRCTAQALKNIAAISLAINYPNKSTSFWNV</sequence>
<dbReference type="PANTHER" id="PTHR22772">
    <property type="entry name" value="NOVEL ZZ TYPE ZINC FINGER DOMAIN CONTAINING PROTEIN"/>
    <property type="match status" value="1"/>
</dbReference>
<dbReference type="PROSITE" id="PS01357">
    <property type="entry name" value="ZF_ZZ_1"/>
    <property type="match status" value="1"/>
</dbReference>
<evidence type="ECO:0000256" key="4">
    <source>
        <dbReference type="PROSITE-ProRule" id="PRU00228"/>
    </source>
</evidence>
<reference evidence="9" key="2">
    <citation type="submission" date="2025-09" db="UniProtKB">
        <authorList>
            <consortium name="Ensembl"/>
        </authorList>
    </citation>
    <scope>IDENTIFICATION</scope>
</reference>
<feature type="domain" description="EF-hand" evidence="7">
    <location>
        <begin position="251"/>
        <end position="278"/>
    </location>
</feature>
<dbReference type="SMART" id="SM00291">
    <property type="entry name" value="ZnF_ZZ"/>
    <property type="match status" value="2"/>
</dbReference>
<dbReference type="PROSITE" id="PS51284">
    <property type="entry name" value="DOC"/>
    <property type="match status" value="1"/>
</dbReference>
<feature type="compositionally biased region" description="Acidic residues" evidence="5">
    <location>
        <begin position="2535"/>
        <end position="2548"/>
    </location>
</feature>
<evidence type="ECO:0000259" key="8">
    <source>
        <dbReference type="PROSITE" id="PS51284"/>
    </source>
</evidence>
<dbReference type="Pfam" id="PF03256">
    <property type="entry name" value="ANAPC10"/>
    <property type="match status" value="1"/>
</dbReference>
<keyword evidence="3" id="KW-0862">Zinc</keyword>
<reference evidence="9" key="1">
    <citation type="submission" date="2025-08" db="UniProtKB">
        <authorList>
            <consortium name="Ensembl"/>
        </authorList>
    </citation>
    <scope>IDENTIFICATION</scope>
</reference>
<dbReference type="CDD" id="cd02343">
    <property type="entry name" value="ZZ_EF"/>
    <property type="match status" value="1"/>
</dbReference>
<accession>A0A8C6YQN6</accession>
<dbReference type="CDD" id="cd08667">
    <property type="entry name" value="APC10-ZZEF1"/>
    <property type="match status" value="1"/>
</dbReference>
<protein>
    <submittedName>
        <fullName evidence="9">Zinc finger ZZ-type and EF-hand domain containing 1</fullName>
    </submittedName>
</protein>
<organism evidence="9 10">
    <name type="scientific">Nothoprocta perdicaria</name>
    <name type="common">Chilean tinamou</name>
    <name type="synonym">Crypturus perdicarius</name>
    <dbReference type="NCBI Taxonomy" id="30464"/>
    <lineage>
        <taxon>Eukaryota</taxon>
        <taxon>Metazoa</taxon>
        <taxon>Chordata</taxon>
        <taxon>Craniata</taxon>
        <taxon>Vertebrata</taxon>
        <taxon>Euteleostomi</taxon>
        <taxon>Archelosauria</taxon>
        <taxon>Archosauria</taxon>
        <taxon>Dinosauria</taxon>
        <taxon>Saurischia</taxon>
        <taxon>Theropoda</taxon>
        <taxon>Coelurosauria</taxon>
        <taxon>Aves</taxon>
        <taxon>Palaeognathae</taxon>
        <taxon>Tinamiformes</taxon>
        <taxon>Tinamidae</taxon>
        <taxon>Nothoprocta</taxon>
    </lineage>
</organism>
<feature type="compositionally biased region" description="Basic and acidic residues" evidence="5">
    <location>
        <begin position="2138"/>
        <end position="2155"/>
    </location>
</feature>
<feature type="domain" description="DOC" evidence="8">
    <location>
        <begin position="358"/>
        <end position="537"/>
    </location>
</feature>
<evidence type="ECO:0000256" key="2">
    <source>
        <dbReference type="ARBA" id="ARBA00022771"/>
    </source>
</evidence>
<name>A0A8C6YQN6_NOTPE</name>
<evidence type="ECO:0000259" key="6">
    <source>
        <dbReference type="PROSITE" id="PS50135"/>
    </source>
</evidence>
<dbReference type="InterPro" id="IPR002048">
    <property type="entry name" value="EF_hand_dom"/>
</dbReference>
<feature type="region of interest" description="Disordered" evidence="5">
    <location>
        <begin position="2125"/>
        <end position="2155"/>
    </location>
</feature>
<dbReference type="PROSITE" id="PS50135">
    <property type="entry name" value="ZF_ZZ_2"/>
    <property type="match status" value="2"/>
</dbReference>
<dbReference type="SUPFAM" id="SSF57850">
    <property type="entry name" value="RING/U-box"/>
    <property type="match status" value="2"/>
</dbReference>
<dbReference type="Ensembl" id="ENSNPET00000003739.1">
    <property type="protein sequence ID" value="ENSNPEP00000003662.1"/>
    <property type="gene ID" value="ENSNPEG00000002097.1"/>
</dbReference>
<keyword evidence="2 4" id="KW-0863">Zinc-finger</keyword>
<dbReference type="InterPro" id="IPR043145">
    <property type="entry name" value="Znf_ZZ_sf"/>
</dbReference>
<evidence type="ECO:0000259" key="7">
    <source>
        <dbReference type="PROSITE" id="PS50222"/>
    </source>
</evidence>
<dbReference type="SUPFAM" id="SSF47473">
    <property type="entry name" value="EF-hand"/>
    <property type="match status" value="1"/>
</dbReference>